<dbReference type="SUPFAM" id="SSF52540">
    <property type="entry name" value="P-loop containing nucleoside triphosphate hydrolases"/>
    <property type="match status" value="1"/>
</dbReference>
<dbReference type="PANTHER" id="PTHR47396">
    <property type="entry name" value="TYPE I RESTRICTION ENZYME ECOKI R PROTEIN"/>
    <property type="match status" value="1"/>
</dbReference>
<dbReference type="Pfam" id="PF00271">
    <property type="entry name" value="Helicase_C"/>
    <property type="match status" value="1"/>
</dbReference>
<dbReference type="InterPro" id="IPR006935">
    <property type="entry name" value="Helicase/UvrB_N"/>
</dbReference>
<dbReference type="GO" id="GO:0005829">
    <property type="term" value="C:cytosol"/>
    <property type="evidence" value="ECO:0007669"/>
    <property type="project" value="TreeGrafter"/>
</dbReference>
<dbReference type="GO" id="GO:0003677">
    <property type="term" value="F:DNA binding"/>
    <property type="evidence" value="ECO:0007669"/>
    <property type="project" value="InterPro"/>
</dbReference>
<evidence type="ECO:0000259" key="1">
    <source>
        <dbReference type="PROSITE" id="PS51192"/>
    </source>
</evidence>
<dbReference type="InterPro" id="IPR001650">
    <property type="entry name" value="Helicase_C-like"/>
</dbReference>
<dbReference type="GO" id="GO:0016787">
    <property type="term" value="F:hydrolase activity"/>
    <property type="evidence" value="ECO:0007669"/>
    <property type="project" value="InterPro"/>
</dbReference>
<dbReference type="Proteomes" id="UP000321807">
    <property type="component" value="Chromosome"/>
</dbReference>
<dbReference type="InterPro" id="IPR027417">
    <property type="entry name" value="P-loop_NTPase"/>
</dbReference>
<dbReference type="KEGG" id="rgl:CS053_11035"/>
<dbReference type="AlphaFoldDB" id="A0A5B9E268"/>
<dbReference type="PROSITE" id="PS51192">
    <property type="entry name" value="HELICASE_ATP_BIND_1"/>
    <property type="match status" value="1"/>
</dbReference>
<dbReference type="Gene3D" id="3.40.50.300">
    <property type="entry name" value="P-loop containing nucleotide triphosphate hydrolases"/>
    <property type="match status" value="2"/>
</dbReference>
<dbReference type="InterPro" id="IPR014001">
    <property type="entry name" value="Helicase_ATP-bd"/>
</dbReference>
<sequence length="580" mass="65308">MARIVASPKLAAQDWAALRQGNDAQNDPTLHTALSRTIEELASDFTDDTLTALAWAVADGLLEFRIAIPAGDLDGDFHDKFGQFHDADGNAIAFNGSPNDSERAFRNYESISCFYSWLDERESKRVDSEVERFSRVWSNRDANVRVYPLPDAIRRNLVQFVERGPRPYRVPAASPDKAPDPKWRHQKEALTVFLERTHGILAMATGTGKTRTAIAILNELKDRDAISMAVVTMSGTDLLDQWRRELATKSPFPVYRAYAEYKEQQQFINDPRGSLLLVSRQMLPAVLARLPEAAVRDGLIICDEVHGLGSEGLARSLKGLVKPFKYRLGLSATPDREYDPEGNQFIEDEIGPVIFEFGLEDAIERGILCELDYVPLEYTLSDDDRQAIRAAIKSYHARARAGQPASPEDLYRQIATVRKSTLTKLAPFDEYLSAYPALLRRCLIFVDNKEYGVRVQELLLTVTGRFHTYFADDDREQLVTFSKGGTDCLVTCHRISEGIDIRSVNNVVLFASSRAKLETIQRLGRCLRIDDANPGKRALVVDFVESTDKSVPSDADDTDQSADEERRQWFELLAQVRRKP</sequence>
<feature type="domain" description="Helicase ATP-binding" evidence="1">
    <location>
        <begin position="190"/>
        <end position="352"/>
    </location>
</feature>
<protein>
    <submittedName>
        <fullName evidence="3">DEAD/DEAH box helicase</fullName>
    </submittedName>
</protein>
<reference evidence="3 4" key="1">
    <citation type="submission" date="2019-08" db="EMBL/GenBank/DDBJ databases">
        <title>Complete genome sequence of Rhodanobacter glycinis strain T01E-68 isolated from tomato root.</title>
        <authorList>
            <person name="Weon H.-Y."/>
            <person name="Lee S.A."/>
        </authorList>
    </citation>
    <scope>NUCLEOTIDE SEQUENCE [LARGE SCALE GENOMIC DNA]</scope>
    <source>
        <strain evidence="3 4">T01E-68</strain>
    </source>
</reference>
<dbReference type="GO" id="GO:0004386">
    <property type="term" value="F:helicase activity"/>
    <property type="evidence" value="ECO:0007669"/>
    <property type="project" value="UniProtKB-KW"/>
</dbReference>
<name>A0A5B9E268_9GAMM</name>
<dbReference type="SMART" id="SM00487">
    <property type="entry name" value="DEXDc"/>
    <property type="match status" value="1"/>
</dbReference>
<dbReference type="InterPro" id="IPR050742">
    <property type="entry name" value="Helicase_Restrict-Modif_Enz"/>
</dbReference>
<keyword evidence="3" id="KW-0067">ATP-binding</keyword>
<proteinExistence type="predicted"/>
<keyword evidence="3" id="KW-0378">Hydrolase</keyword>
<feature type="domain" description="Helicase C-terminal" evidence="2">
    <location>
        <begin position="427"/>
        <end position="574"/>
    </location>
</feature>
<keyword evidence="3" id="KW-0347">Helicase</keyword>
<accession>A0A5B9E268</accession>
<dbReference type="Pfam" id="PF04851">
    <property type="entry name" value="ResIII"/>
    <property type="match status" value="1"/>
</dbReference>
<dbReference type="PROSITE" id="PS51194">
    <property type="entry name" value="HELICASE_CTER"/>
    <property type="match status" value="1"/>
</dbReference>
<evidence type="ECO:0000259" key="2">
    <source>
        <dbReference type="PROSITE" id="PS51194"/>
    </source>
</evidence>
<keyword evidence="3" id="KW-0547">Nucleotide-binding</keyword>
<dbReference type="PANTHER" id="PTHR47396:SF1">
    <property type="entry name" value="ATP-DEPENDENT HELICASE IRC3-RELATED"/>
    <property type="match status" value="1"/>
</dbReference>
<evidence type="ECO:0000313" key="3">
    <source>
        <dbReference type="EMBL" id="QEE26422.1"/>
    </source>
</evidence>
<organism evidence="3 4">
    <name type="scientific">Rhodanobacter glycinis</name>
    <dbReference type="NCBI Taxonomy" id="582702"/>
    <lineage>
        <taxon>Bacteria</taxon>
        <taxon>Pseudomonadati</taxon>
        <taxon>Pseudomonadota</taxon>
        <taxon>Gammaproteobacteria</taxon>
        <taxon>Lysobacterales</taxon>
        <taxon>Rhodanobacteraceae</taxon>
        <taxon>Rhodanobacter</taxon>
    </lineage>
</organism>
<gene>
    <name evidence="3" type="ORF">CS053_11035</name>
</gene>
<dbReference type="GO" id="GO:0005524">
    <property type="term" value="F:ATP binding"/>
    <property type="evidence" value="ECO:0007669"/>
    <property type="project" value="InterPro"/>
</dbReference>
<dbReference type="EMBL" id="CP042807">
    <property type="protein sequence ID" value="QEE26422.1"/>
    <property type="molecule type" value="Genomic_DNA"/>
</dbReference>
<evidence type="ECO:0000313" key="4">
    <source>
        <dbReference type="Proteomes" id="UP000321807"/>
    </source>
</evidence>